<comment type="catalytic activity">
    <reaction evidence="1">
        <text>ATP-dependent breakage, passage and rejoining of double-stranded DNA.</text>
        <dbReference type="EC" id="5.6.2.2"/>
    </reaction>
</comment>
<proteinExistence type="inferred from homology"/>
<evidence type="ECO:0000256" key="8">
    <source>
        <dbReference type="ARBA" id="ARBA00023235"/>
    </source>
</evidence>
<keyword evidence="5" id="KW-0067">ATP-binding</keyword>
<reference evidence="10" key="1">
    <citation type="submission" date="2024-07" db="EMBL/GenBank/DDBJ databases">
        <title>Complete genome sequences of cellulolytic bacteria, Kitasatospora sp. CMC57 and Streptomyces sp. CMC78, isolated from Japanese agricultural soil.</title>
        <authorList>
            <person name="Hashimoto T."/>
            <person name="Ito M."/>
            <person name="Iwamoto M."/>
            <person name="Fukahori D."/>
            <person name="Shoda T."/>
            <person name="Sakoda M."/>
            <person name="Morohoshi T."/>
            <person name="Mitsuboshi M."/>
            <person name="Nishizawa T."/>
        </authorList>
    </citation>
    <scope>NUCLEOTIDE SEQUENCE</scope>
    <source>
        <strain evidence="10">CMC57</strain>
    </source>
</reference>
<dbReference type="SUPFAM" id="SSF54211">
    <property type="entry name" value="Ribosomal protein S5 domain 2-like"/>
    <property type="match status" value="1"/>
</dbReference>
<evidence type="ECO:0000256" key="6">
    <source>
        <dbReference type="ARBA" id="ARBA00023029"/>
    </source>
</evidence>
<dbReference type="GO" id="GO:0003677">
    <property type="term" value="F:DNA binding"/>
    <property type="evidence" value="ECO:0007669"/>
    <property type="project" value="UniProtKB-KW"/>
</dbReference>
<evidence type="ECO:0000256" key="7">
    <source>
        <dbReference type="ARBA" id="ARBA00023125"/>
    </source>
</evidence>
<evidence type="ECO:0000256" key="2">
    <source>
        <dbReference type="ARBA" id="ARBA00010708"/>
    </source>
</evidence>
<dbReference type="InterPro" id="IPR000565">
    <property type="entry name" value="Topo_IIA_B"/>
</dbReference>
<comment type="similarity">
    <text evidence="2">Belongs to the type II topoisomerase GyrB family.</text>
</comment>
<dbReference type="Pfam" id="PF00204">
    <property type="entry name" value="DNA_gyraseB"/>
    <property type="match status" value="1"/>
</dbReference>
<dbReference type="AlphaFoldDB" id="A0AB33K272"/>
<keyword evidence="8" id="KW-0413">Isomerase</keyword>
<dbReference type="GO" id="GO:0006265">
    <property type="term" value="P:DNA topological change"/>
    <property type="evidence" value="ECO:0007669"/>
    <property type="project" value="InterPro"/>
</dbReference>
<evidence type="ECO:0000256" key="5">
    <source>
        <dbReference type="ARBA" id="ARBA00022840"/>
    </source>
</evidence>
<dbReference type="RefSeq" id="WP_407992266.1">
    <property type="nucleotide sequence ID" value="NZ_AP035881.2"/>
</dbReference>
<gene>
    <name evidence="10" type="ORF">KCMC57_56860</name>
</gene>
<keyword evidence="6" id="KW-0799">Topoisomerase</keyword>
<protein>
    <recommendedName>
        <fullName evidence="3">DNA topoisomerase (ATP-hydrolyzing)</fullName>
        <ecNumber evidence="3">5.6.2.2</ecNumber>
    </recommendedName>
</protein>
<dbReference type="PRINTS" id="PR01159">
    <property type="entry name" value="DNAGYRASEB"/>
</dbReference>
<dbReference type="InterPro" id="IPR036890">
    <property type="entry name" value="HATPase_C_sf"/>
</dbReference>
<dbReference type="PANTHER" id="PTHR45866:SF1">
    <property type="entry name" value="DNA GYRASE SUBUNIT B, MITOCHONDRIAL"/>
    <property type="match status" value="1"/>
</dbReference>
<keyword evidence="7" id="KW-0238">DNA-binding</keyword>
<evidence type="ECO:0000259" key="9">
    <source>
        <dbReference type="Pfam" id="PF00204"/>
    </source>
</evidence>
<feature type="domain" description="DNA topoisomerase type IIA subunit B" evidence="9">
    <location>
        <begin position="43"/>
        <end position="195"/>
    </location>
</feature>
<name>A0AB33K272_9ACTN</name>
<evidence type="ECO:0000256" key="1">
    <source>
        <dbReference type="ARBA" id="ARBA00000185"/>
    </source>
</evidence>
<dbReference type="GO" id="GO:0005524">
    <property type="term" value="F:ATP binding"/>
    <property type="evidence" value="ECO:0007669"/>
    <property type="project" value="UniProtKB-KW"/>
</dbReference>
<sequence>MLAARLRELAFLNRELDITLTDDRDPASHRAVRFRFPGGPRDHIAEQSAPLHLEVFGFERECPEMEGTVEVALRWCDSREERVASYANSRPTLGGGTHELGFRDGLAVAINAYAREQGLLTPSDLDFTPTQLGAGLTAIVSVKLDRPEFEGALRDRPGDGPVRTCVAEAVRDHLTNWLRADPAQATAVLTQISATTHH</sequence>
<dbReference type="InterPro" id="IPR013506">
    <property type="entry name" value="Topo_IIA_bsu_dom2"/>
</dbReference>
<evidence type="ECO:0000256" key="4">
    <source>
        <dbReference type="ARBA" id="ARBA00022741"/>
    </source>
</evidence>
<dbReference type="GO" id="GO:0003918">
    <property type="term" value="F:DNA topoisomerase type II (double strand cut, ATP-hydrolyzing) activity"/>
    <property type="evidence" value="ECO:0007669"/>
    <property type="project" value="UniProtKB-EC"/>
</dbReference>
<dbReference type="EC" id="5.6.2.2" evidence="3"/>
<dbReference type="PANTHER" id="PTHR45866">
    <property type="entry name" value="DNA GYRASE/TOPOISOMERASE SUBUNIT B"/>
    <property type="match status" value="1"/>
</dbReference>
<dbReference type="EMBL" id="AP035881">
    <property type="protein sequence ID" value="BFP49318.1"/>
    <property type="molecule type" value="Genomic_DNA"/>
</dbReference>
<dbReference type="InterPro" id="IPR020568">
    <property type="entry name" value="Ribosomal_Su5_D2-typ_SF"/>
</dbReference>
<dbReference type="InterPro" id="IPR014721">
    <property type="entry name" value="Ribsml_uS5_D2-typ_fold_subgr"/>
</dbReference>
<keyword evidence="4" id="KW-0547">Nucleotide-binding</keyword>
<dbReference type="Gene3D" id="3.30.565.10">
    <property type="entry name" value="Histidine kinase-like ATPase, C-terminal domain"/>
    <property type="match status" value="1"/>
</dbReference>
<evidence type="ECO:0000313" key="10">
    <source>
        <dbReference type="EMBL" id="BFP49318.1"/>
    </source>
</evidence>
<evidence type="ECO:0000256" key="3">
    <source>
        <dbReference type="ARBA" id="ARBA00012895"/>
    </source>
</evidence>
<accession>A0AB33K272</accession>
<organism evidence="10">
    <name type="scientific">Kitasatospora sp. CMC57</name>
    <dbReference type="NCBI Taxonomy" id="3231513"/>
    <lineage>
        <taxon>Bacteria</taxon>
        <taxon>Bacillati</taxon>
        <taxon>Actinomycetota</taxon>
        <taxon>Actinomycetes</taxon>
        <taxon>Kitasatosporales</taxon>
        <taxon>Streptomycetaceae</taxon>
        <taxon>Kitasatospora</taxon>
    </lineage>
</organism>
<dbReference type="Gene3D" id="3.30.230.10">
    <property type="match status" value="1"/>
</dbReference>